<keyword evidence="2" id="KW-0812">Transmembrane</keyword>
<protein>
    <recommendedName>
        <fullName evidence="5">DUF4129 domain-containing protein</fullName>
    </recommendedName>
</protein>
<gene>
    <name evidence="3" type="ORF">FPL14_15975</name>
</gene>
<accession>A0A7G5BZZ7</accession>
<feature type="transmembrane region" description="Helical" evidence="2">
    <location>
        <begin position="69"/>
        <end position="98"/>
    </location>
</feature>
<feature type="transmembrane region" description="Helical" evidence="2">
    <location>
        <begin position="251"/>
        <end position="272"/>
    </location>
</feature>
<sequence length="435" mass="49864">MMDDPVRKSSGIGSMALRIFIEFMIWLPAVLALTISLGVRDRVVTLGIVLLFIVLGLLLYRFPPLWRRIIMILAFLALVGIGIGRYTNLLPVFAWLGIVLWRGRFVKFGHWHYGLAFCICCAGLIINSNNGAGVGYRIFAILLAVVWVAIWFYALNRHLVENAGVHSGIVTKPVRTASRKYLLVFLAIGAVVIALTAGYGERWLTPKQANIGTPVKQIQEPLLPPIEPMEIPEWMEDLVEEQGEPSVIWEYLFWALMAIGACGVIWFLRLGWKDRKWTWRSLMRKVREWFLREKREEELPYVEERRSLKKEKPGRRGLNAWFRKNEPRKAWERLSNSEKVRHLYEEAVLAGIREGYGFKPSDTPTETLDGIERWHSGRKAPVSGEQAAAYWSWLLSVRRSLANLYGKAKYSPHDIASREVGELREGRPGKQRPEG</sequence>
<feature type="transmembrane region" description="Helical" evidence="2">
    <location>
        <begin position="134"/>
        <end position="154"/>
    </location>
</feature>
<name>A0A7G5BZZ7_9BACL</name>
<organism evidence="3 4">
    <name type="scientific">Cohnella cholangitidis</name>
    <dbReference type="NCBI Taxonomy" id="2598458"/>
    <lineage>
        <taxon>Bacteria</taxon>
        <taxon>Bacillati</taxon>
        <taxon>Bacillota</taxon>
        <taxon>Bacilli</taxon>
        <taxon>Bacillales</taxon>
        <taxon>Paenibacillaceae</taxon>
        <taxon>Cohnella</taxon>
    </lineage>
</organism>
<proteinExistence type="predicted"/>
<feature type="transmembrane region" description="Helical" evidence="2">
    <location>
        <begin position="43"/>
        <end position="63"/>
    </location>
</feature>
<keyword evidence="4" id="KW-1185">Reference proteome</keyword>
<dbReference type="RefSeq" id="WP_182298587.1">
    <property type="nucleotide sequence ID" value="NZ_CP041969.1"/>
</dbReference>
<feature type="transmembrane region" description="Helical" evidence="2">
    <location>
        <begin position="181"/>
        <end position="200"/>
    </location>
</feature>
<evidence type="ECO:0000256" key="1">
    <source>
        <dbReference type="SAM" id="MobiDB-lite"/>
    </source>
</evidence>
<evidence type="ECO:0000256" key="2">
    <source>
        <dbReference type="SAM" id="Phobius"/>
    </source>
</evidence>
<dbReference type="AlphaFoldDB" id="A0A7G5BZZ7"/>
<evidence type="ECO:0000313" key="3">
    <source>
        <dbReference type="EMBL" id="QMV42531.1"/>
    </source>
</evidence>
<feature type="transmembrane region" description="Helical" evidence="2">
    <location>
        <begin position="15"/>
        <end position="36"/>
    </location>
</feature>
<dbReference type="EMBL" id="CP041969">
    <property type="protein sequence ID" value="QMV42531.1"/>
    <property type="molecule type" value="Genomic_DNA"/>
</dbReference>
<evidence type="ECO:0000313" key="4">
    <source>
        <dbReference type="Proteomes" id="UP000515679"/>
    </source>
</evidence>
<reference evidence="3 4" key="1">
    <citation type="submission" date="2019-07" db="EMBL/GenBank/DDBJ databases">
        <authorList>
            <person name="Kim J.K."/>
            <person name="Cheong H.-M."/>
            <person name="Choi Y."/>
            <person name="Hwang K.J."/>
            <person name="Lee S."/>
            <person name="Choi C."/>
        </authorList>
    </citation>
    <scope>NUCLEOTIDE SEQUENCE [LARGE SCALE GENOMIC DNA]</scope>
    <source>
        <strain evidence="3 4">KS 22</strain>
    </source>
</reference>
<feature type="region of interest" description="Disordered" evidence="1">
    <location>
        <begin position="416"/>
        <end position="435"/>
    </location>
</feature>
<feature type="transmembrane region" description="Helical" evidence="2">
    <location>
        <begin position="110"/>
        <end position="128"/>
    </location>
</feature>
<dbReference type="KEGG" id="cchl:FPL14_15975"/>
<keyword evidence="2" id="KW-1133">Transmembrane helix</keyword>
<dbReference type="Proteomes" id="UP000515679">
    <property type="component" value="Chromosome"/>
</dbReference>
<keyword evidence="2" id="KW-0472">Membrane</keyword>
<evidence type="ECO:0008006" key="5">
    <source>
        <dbReference type="Google" id="ProtNLM"/>
    </source>
</evidence>